<dbReference type="EC" id="3.1.1.47" evidence="1"/>
<dbReference type="SUPFAM" id="SSF52266">
    <property type="entry name" value="SGNH hydrolase"/>
    <property type="match status" value="1"/>
</dbReference>
<dbReference type="Gene3D" id="3.40.50.1110">
    <property type="entry name" value="SGNH hydrolase"/>
    <property type="match status" value="1"/>
</dbReference>
<gene>
    <name evidence="6" type="primary">LOC109074519</name>
</gene>
<evidence type="ECO:0000259" key="5">
    <source>
        <dbReference type="Pfam" id="PF13472"/>
    </source>
</evidence>
<accession>A0A9Q9ZFL5</accession>
<dbReference type="Proteomes" id="UP001155660">
    <property type="component" value="Unplaced"/>
</dbReference>
<dbReference type="RefSeq" id="XP_018946084.1">
    <property type="nucleotide sequence ID" value="XM_019090539.2"/>
</dbReference>
<dbReference type="GO" id="GO:0003847">
    <property type="term" value="F:1-alkyl-2-acetylglycerophosphocholine esterase activity"/>
    <property type="evidence" value="ECO:0007669"/>
    <property type="project" value="UniProtKB-EC"/>
</dbReference>
<evidence type="ECO:0000256" key="1">
    <source>
        <dbReference type="ARBA" id="ARBA00013201"/>
    </source>
</evidence>
<dbReference type="GeneID" id="109074519"/>
<evidence type="ECO:0000256" key="2">
    <source>
        <dbReference type="ARBA" id="ARBA00023721"/>
    </source>
</evidence>
<dbReference type="InterPro" id="IPR036514">
    <property type="entry name" value="SGNH_hydro_sf"/>
</dbReference>
<comment type="catalytic activity">
    <reaction evidence="4">
        <text>a 1-O-alkyl-2-acetyl-sn-glycero-3-phosphocholine + H2O = a 1-O-alkyl-sn-glycero-3-phosphocholine + acetate + H(+)</text>
        <dbReference type="Rhea" id="RHEA:17777"/>
        <dbReference type="ChEBI" id="CHEBI:15377"/>
        <dbReference type="ChEBI" id="CHEBI:15378"/>
        <dbReference type="ChEBI" id="CHEBI:30089"/>
        <dbReference type="ChEBI" id="CHEBI:30909"/>
        <dbReference type="ChEBI" id="CHEBI:36707"/>
        <dbReference type="EC" id="3.1.1.47"/>
    </reaction>
    <physiologicalReaction direction="left-to-right" evidence="4">
        <dbReference type="Rhea" id="RHEA:17778"/>
    </physiologicalReaction>
</comment>
<evidence type="ECO:0000256" key="4">
    <source>
        <dbReference type="ARBA" id="ARBA00048078"/>
    </source>
</evidence>
<dbReference type="Pfam" id="PF13472">
    <property type="entry name" value="Lipase_GDSL_2"/>
    <property type="match status" value="1"/>
</dbReference>
<organism evidence="6">
    <name type="scientific">Cyprinus carpio</name>
    <name type="common">Common carp</name>
    <dbReference type="NCBI Taxonomy" id="7962"/>
    <lineage>
        <taxon>Eukaryota</taxon>
        <taxon>Metazoa</taxon>
        <taxon>Chordata</taxon>
        <taxon>Craniata</taxon>
        <taxon>Vertebrata</taxon>
        <taxon>Euteleostomi</taxon>
        <taxon>Actinopterygii</taxon>
        <taxon>Neopterygii</taxon>
        <taxon>Teleostei</taxon>
        <taxon>Ostariophysi</taxon>
        <taxon>Cypriniformes</taxon>
        <taxon>Cyprinidae</taxon>
        <taxon>Cyprininae</taxon>
        <taxon>Cyprinus</taxon>
    </lineage>
</organism>
<dbReference type="AlphaFoldDB" id="A0A9Q9ZFL5"/>
<comment type="catalytic activity">
    <reaction evidence="3">
        <text>1-O-hexadecyl-2-acetyl-sn-glycero-3-phosphate + H2O = 1-O-hexadecyl-sn-glycero-3-phosphate + acetate + H(+)</text>
        <dbReference type="Rhea" id="RHEA:41704"/>
        <dbReference type="ChEBI" id="CHEBI:15377"/>
        <dbReference type="ChEBI" id="CHEBI:15378"/>
        <dbReference type="ChEBI" id="CHEBI:30089"/>
        <dbReference type="ChEBI" id="CHEBI:77580"/>
        <dbReference type="ChEBI" id="CHEBI:78385"/>
    </reaction>
    <physiologicalReaction direction="left-to-right" evidence="3">
        <dbReference type="Rhea" id="RHEA:41705"/>
    </physiologicalReaction>
</comment>
<dbReference type="KEGG" id="ccar:109074519"/>
<comment type="catalytic activity">
    <reaction evidence="2">
        <text>1-O-hexadecyl-2-acetyl-sn-glycero-3-phosphocholine + H2O = 1-O-hexadecyl-sn-glycero-3-phosphocholine + acetate + H(+)</text>
        <dbReference type="Rhea" id="RHEA:40479"/>
        <dbReference type="ChEBI" id="CHEBI:15377"/>
        <dbReference type="ChEBI" id="CHEBI:15378"/>
        <dbReference type="ChEBI" id="CHEBI:30089"/>
        <dbReference type="ChEBI" id="CHEBI:44811"/>
        <dbReference type="ChEBI" id="CHEBI:64496"/>
    </reaction>
    <physiologicalReaction direction="left-to-right" evidence="2">
        <dbReference type="Rhea" id="RHEA:40480"/>
    </physiologicalReaction>
</comment>
<dbReference type="InterPro" id="IPR013830">
    <property type="entry name" value="SGNH_hydro"/>
</dbReference>
<evidence type="ECO:0000313" key="6">
    <source>
        <dbReference type="RefSeq" id="XP_018946084.1"/>
    </source>
</evidence>
<protein>
    <recommendedName>
        <fullName evidence="1">1-alkyl-2-acetylglycerophosphocholine esterase</fullName>
        <ecNumber evidence="1">3.1.1.47</ecNumber>
    </recommendedName>
</protein>
<dbReference type="OrthoDB" id="8793438at2759"/>
<proteinExistence type="predicted"/>
<feature type="domain" description="SGNH hydrolase-type esterase" evidence="5">
    <location>
        <begin position="66"/>
        <end position="184"/>
    </location>
</feature>
<evidence type="ECO:0000256" key="3">
    <source>
        <dbReference type="ARBA" id="ARBA00035804"/>
    </source>
</evidence>
<name>A0A9Q9ZFL5_CYPCA</name>
<sequence>MAKRGTESNMVVSRFGKKDFVVPKGLNVCFLTDSMCRGLDQYCEGAHCWVHPGTTLVRSAQQHVYHLRRVNGDALLIIHIGTNDVASGVSAETVVNRMALLVERLRHSFKYKLHFAICSVLPRYVDDKQTKHIVKRCNMLLERWCSEMDNVVFLRTWRAFVSGGCICSEMFRPDGLHLNVKGKERLFQYFKHFLWNFCNYILRFPNLQK</sequence>
<reference evidence="6" key="1">
    <citation type="submission" date="2025-08" db="UniProtKB">
        <authorList>
            <consortium name="RefSeq"/>
        </authorList>
    </citation>
    <scope>IDENTIFICATION</scope>
    <source>
        <tissue evidence="6">Muscle</tissue>
    </source>
</reference>